<protein>
    <submittedName>
        <fullName evidence="1">Uncharacterized protein</fullName>
    </submittedName>
</protein>
<reference evidence="1 2" key="1">
    <citation type="journal article" date="2016" name="Genome Announc.">
        <title>Draft Genome Sequence of Paenibacillus amylolyticus Heshi-A3, Isolated from Fermented Rice Bran in a Japanese Fermented Seafood Dish.</title>
        <authorList>
            <person name="Akuzawa S."/>
            <person name="Nagaoka J."/>
            <person name="Kanekatsu M."/>
            <person name="Kubota E."/>
            <person name="Ohtake R."/>
            <person name="Suzuki T."/>
            <person name="Kanesaki Y."/>
        </authorList>
    </citation>
    <scope>NUCLEOTIDE SEQUENCE [LARGE SCALE GENOMIC DNA]</scope>
    <source>
        <strain evidence="1 2">Heshi-A3</strain>
    </source>
</reference>
<gene>
    <name evidence="1" type="ORF">PAHA3_5284</name>
</gene>
<proteinExistence type="predicted"/>
<comment type="caution">
    <text evidence="1">The sequence shown here is derived from an EMBL/GenBank/DDBJ whole genome shotgun (WGS) entry which is preliminary data.</text>
</comment>
<dbReference type="EMBL" id="BCNV01000007">
    <property type="protein sequence ID" value="GAS85163.1"/>
    <property type="molecule type" value="Genomic_DNA"/>
</dbReference>
<name>A0A100VS98_PAEAM</name>
<sequence>MADVKVPVPLASWYKPTNGDEDQLNRWDIGVVDASQASEIDTFLIFNNRKGLEDVPDMQNAVIMTKDSNGGNTGELVEGQWIEVRVDEIDTGFNKIGWDSIENVAVSRPIKTTGSTTNVDGTFTPNVGSHTTTSGEVSLLGVKNDGDLINAKGNYVKVQLLCRIPGNASAGLINFRTRITYQYV</sequence>
<reference evidence="2" key="2">
    <citation type="submission" date="2016-01" db="EMBL/GenBank/DDBJ databases">
        <title>Draft Genome Sequence of Paenibacillus amylolyticus Heshi-A3 that Was Isolated from Fermented Rice Bran with Aging Salted Mackerel, Which Was Named Heshiko as Traditional Fermented Seafood in Japan.</title>
        <authorList>
            <person name="Akuzawa S."/>
            <person name="Nakagawa J."/>
            <person name="Kanekatsu T."/>
            <person name="Kubota E."/>
            <person name="Ohtake R."/>
            <person name="Suzuki T."/>
            <person name="Kanesaki Y."/>
        </authorList>
    </citation>
    <scope>NUCLEOTIDE SEQUENCE [LARGE SCALE GENOMIC DNA]</scope>
    <source>
        <strain evidence="2">Heshi-A3</strain>
    </source>
</reference>
<organism evidence="1 2">
    <name type="scientific">Paenibacillus amylolyticus</name>
    <dbReference type="NCBI Taxonomy" id="1451"/>
    <lineage>
        <taxon>Bacteria</taxon>
        <taxon>Bacillati</taxon>
        <taxon>Bacillota</taxon>
        <taxon>Bacilli</taxon>
        <taxon>Bacillales</taxon>
        <taxon>Paenibacillaceae</taxon>
        <taxon>Paenibacillus</taxon>
    </lineage>
</organism>
<evidence type="ECO:0000313" key="2">
    <source>
        <dbReference type="Proteomes" id="UP000069697"/>
    </source>
</evidence>
<evidence type="ECO:0000313" key="1">
    <source>
        <dbReference type="EMBL" id="GAS85163.1"/>
    </source>
</evidence>
<dbReference type="Proteomes" id="UP000069697">
    <property type="component" value="Unassembled WGS sequence"/>
</dbReference>
<dbReference type="AlphaFoldDB" id="A0A100VS98"/>
<accession>A0A100VS98</accession>
<dbReference type="RefSeq" id="WP_062837517.1">
    <property type="nucleotide sequence ID" value="NZ_BCNV01000007.1"/>
</dbReference>